<evidence type="ECO:0000313" key="5">
    <source>
        <dbReference type="EMBL" id="KGE19902.1"/>
    </source>
</evidence>
<dbReference type="PANTHER" id="PTHR43792:SF8">
    <property type="entry name" value="[RIBOSOMAL PROTEIN US5]-ALANINE N-ACETYLTRANSFERASE"/>
    <property type="match status" value="1"/>
</dbReference>
<gene>
    <name evidence="5" type="ORF">PWYN_11565</name>
</gene>
<keyword evidence="1 5" id="KW-0808">Transferase</keyword>
<reference evidence="5 6" key="1">
    <citation type="submission" date="2014-08" db="EMBL/GenBank/DDBJ databases">
        <authorList>
            <person name="den Bakker H.C."/>
        </authorList>
    </citation>
    <scope>NUCLEOTIDE SEQUENCE [LARGE SCALE GENOMIC DNA]</scope>
    <source>
        <strain evidence="5 6">DSM 18334</strain>
    </source>
</reference>
<keyword evidence="2" id="KW-0012">Acyltransferase</keyword>
<dbReference type="PROSITE" id="PS51186">
    <property type="entry name" value="GNAT"/>
    <property type="match status" value="1"/>
</dbReference>
<accession>A0A098MED7</accession>
<dbReference type="eggNOG" id="COG1670">
    <property type="taxonomic scope" value="Bacteria"/>
</dbReference>
<comment type="similarity">
    <text evidence="3">Belongs to the acetyltransferase family. RimJ subfamily.</text>
</comment>
<comment type="caution">
    <text evidence="5">The sequence shown here is derived from an EMBL/GenBank/DDBJ whole genome shotgun (WGS) entry which is preliminary data.</text>
</comment>
<dbReference type="GO" id="GO:0005737">
    <property type="term" value="C:cytoplasm"/>
    <property type="evidence" value="ECO:0007669"/>
    <property type="project" value="TreeGrafter"/>
</dbReference>
<dbReference type="InterPro" id="IPR000182">
    <property type="entry name" value="GNAT_dom"/>
</dbReference>
<dbReference type="AlphaFoldDB" id="A0A098MED7"/>
<dbReference type="Gene3D" id="3.40.630.30">
    <property type="match status" value="1"/>
</dbReference>
<evidence type="ECO:0000313" key="6">
    <source>
        <dbReference type="Proteomes" id="UP000029734"/>
    </source>
</evidence>
<name>A0A098MED7_9BACL</name>
<protein>
    <submittedName>
        <fullName evidence="5">Acetyltransferase</fullName>
    </submittedName>
</protein>
<dbReference type="Proteomes" id="UP000029734">
    <property type="component" value="Unassembled WGS sequence"/>
</dbReference>
<proteinExistence type="inferred from homology"/>
<dbReference type="InterPro" id="IPR016181">
    <property type="entry name" value="Acyl_CoA_acyltransferase"/>
</dbReference>
<evidence type="ECO:0000256" key="1">
    <source>
        <dbReference type="ARBA" id="ARBA00022679"/>
    </source>
</evidence>
<evidence type="ECO:0000256" key="3">
    <source>
        <dbReference type="ARBA" id="ARBA00038502"/>
    </source>
</evidence>
<dbReference type="PANTHER" id="PTHR43792">
    <property type="entry name" value="GNAT FAMILY, PUTATIVE (AFU_ORTHOLOGUE AFUA_3G00765)-RELATED-RELATED"/>
    <property type="match status" value="1"/>
</dbReference>
<dbReference type="STRING" id="268407.PWYN_11565"/>
<dbReference type="InterPro" id="IPR051531">
    <property type="entry name" value="N-acetyltransferase"/>
</dbReference>
<dbReference type="EMBL" id="JQCR01000002">
    <property type="protein sequence ID" value="KGE19902.1"/>
    <property type="molecule type" value="Genomic_DNA"/>
</dbReference>
<organism evidence="5 6">
    <name type="scientific">Paenibacillus wynnii</name>
    <dbReference type="NCBI Taxonomy" id="268407"/>
    <lineage>
        <taxon>Bacteria</taxon>
        <taxon>Bacillati</taxon>
        <taxon>Bacillota</taxon>
        <taxon>Bacilli</taxon>
        <taxon>Bacillales</taxon>
        <taxon>Paenibacillaceae</taxon>
        <taxon>Paenibacillus</taxon>
    </lineage>
</organism>
<dbReference type="OrthoDB" id="9795206at2"/>
<dbReference type="Pfam" id="PF13302">
    <property type="entry name" value="Acetyltransf_3"/>
    <property type="match status" value="1"/>
</dbReference>
<dbReference type="GO" id="GO:0008999">
    <property type="term" value="F:protein-N-terminal-alanine acetyltransferase activity"/>
    <property type="evidence" value="ECO:0007669"/>
    <property type="project" value="TreeGrafter"/>
</dbReference>
<dbReference type="RefSeq" id="WP_036651484.1">
    <property type="nucleotide sequence ID" value="NZ_JQCR01000002.1"/>
</dbReference>
<reference evidence="5 6" key="2">
    <citation type="submission" date="2014-10" db="EMBL/GenBank/DDBJ databases">
        <title>Comparative genomics of the Paenibacillus odorifer group.</title>
        <authorList>
            <person name="Tsai Y.-C."/>
            <person name="Martin N."/>
            <person name="Korlach J."/>
            <person name="Wiedmann M."/>
        </authorList>
    </citation>
    <scope>NUCLEOTIDE SEQUENCE [LARGE SCALE GENOMIC DNA]</scope>
    <source>
        <strain evidence="5 6">DSM 18334</strain>
    </source>
</reference>
<dbReference type="SUPFAM" id="SSF55729">
    <property type="entry name" value="Acyl-CoA N-acyltransferases (Nat)"/>
    <property type="match status" value="1"/>
</dbReference>
<sequence length="184" mass="21137">MHLTLFNTPVGIYISQLYIEDAEQLLAMRLRNRMAHQRYEPIHDEDFYTLEGQRQLLDRRTLEAQQDKAYMFGIYLLDGSLIGQITISNIVRGVGQFADIGYFMDQDVQSKGYMTAAVGLILQFAFRSLALHRVQAAILVENAASRRVLEKNHFQPEGTARGFIKINGEWQDHQTYAILVNEVL</sequence>
<feature type="domain" description="N-acetyltransferase" evidence="4">
    <location>
        <begin position="26"/>
        <end position="181"/>
    </location>
</feature>
<keyword evidence="6" id="KW-1185">Reference proteome</keyword>
<evidence type="ECO:0000256" key="2">
    <source>
        <dbReference type="ARBA" id="ARBA00023315"/>
    </source>
</evidence>
<evidence type="ECO:0000259" key="4">
    <source>
        <dbReference type="PROSITE" id="PS51186"/>
    </source>
</evidence>